<keyword evidence="2 6" id="KW-0812">Transmembrane</keyword>
<reference evidence="10 11" key="1">
    <citation type="submission" date="2025-04" db="UniProtKB">
        <authorList>
            <consortium name="RefSeq"/>
        </authorList>
    </citation>
    <scope>IDENTIFICATION</scope>
    <source>
        <tissue evidence="10 11">Blood</tissue>
    </source>
</reference>
<feature type="domain" description="Ig-like" evidence="8">
    <location>
        <begin position="151"/>
        <end position="252"/>
    </location>
</feature>
<feature type="domain" description="Ig-like" evidence="8">
    <location>
        <begin position="259"/>
        <end position="351"/>
    </location>
</feature>
<feature type="transmembrane region" description="Helical" evidence="6">
    <location>
        <begin position="365"/>
        <end position="386"/>
    </location>
</feature>
<dbReference type="GO" id="GO:0005886">
    <property type="term" value="C:plasma membrane"/>
    <property type="evidence" value="ECO:0007669"/>
    <property type="project" value="TreeGrafter"/>
</dbReference>
<dbReference type="GO" id="GO:0033691">
    <property type="term" value="F:sialic acid binding"/>
    <property type="evidence" value="ECO:0007669"/>
    <property type="project" value="TreeGrafter"/>
</dbReference>
<evidence type="ECO:0000313" key="9">
    <source>
        <dbReference type="Proteomes" id="UP001652622"/>
    </source>
</evidence>
<accession>A0A6P9D568</accession>
<dbReference type="InterPro" id="IPR013162">
    <property type="entry name" value="CD80_C2-set"/>
</dbReference>
<dbReference type="Gene3D" id="2.60.40.10">
    <property type="entry name" value="Immunoglobulins"/>
    <property type="match status" value="3"/>
</dbReference>
<evidence type="ECO:0000256" key="1">
    <source>
        <dbReference type="ARBA" id="ARBA00004167"/>
    </source>
</evidence>
<evidence type="ECO:0000259" key="8">
    <source>
        <dbReference type="PROSITE" id="PS50835"/>
    </source>
</evidence>
<feature type="signal peptide" evidence="7">
    <location>
        <begin position="1"/>
        <end position="20"/>
    </location>
</feature>
<keyword evidence="9" id="KW-1185">Reference proteome</keyword>
<sequence>MTSFLLTSLNLLLLYRGTLTIPPGYSISMPKKVLVEINHCTDVPCMFTTPERYSKSSAPFYIYWFKSIRKRYYLVWINMWVPGYLMVTNDLRQKAEITNFKLIGDPKNGDCSFSIANAQPVDSGKYYMRIDKGSGFRYAFESSAPQHHVNPQIVVRDVKKPMIWKPPSIIWGETIHFSCVASNSCLNPKPKILWSIKSNHWNMSDWATQKSNWTWTYGTNLSFVPSLANEGLILACHLKYPASKKLIQNTVQLHMAYSPQIKVIQVCKYDQNSTTTCSCAFHSWPPPEIQWYMNHQHLTEKNISDNIRIKASTQGNTCTSSLYLLGNTLNSAMITCRAINPIGFSNLKTLSIPATKVKKQENVQVATILLGTFVSILILIACLYFFSG</sequence>
<dbReference type="InterPro" id="IPR051036">
    <property type="entry name" value="SIGLEC"/>
</dbReference>
<evidence type="ECO:0000256" key="2">
    <source>
        <dbReference type="ARBA" id="ARBA00022692"/>
    </source>
</evidence>
<dbReference type="KEGG" id="pgut:117675872"/>
<name>A0A6P9D568_PANGU</name>
<comment type="subcellular location">
    <subcellularLocation>
        <location evidence="1">Membrane</location>
        <topology evidence="1">Single-pass membrane protein</topology>
    </subcellularLocation>
</comment>
<keyword evidence="4 6" id="KW-0472">Membrane</keyword>
<evidence type="ECO:0000256" key="5">
    <source>
        <dbReference type="ARBA" id="ARBA00023157"/>
    </source>
</evidence>
<feature type="chain" id="PRO_5044655179" evidence="7">
    <location>
        <begin position="21"/>
        <end position="388"/>
    </location>
</feature>
<evidence type="ECO:0000256" key="7">
    <source>
        <dbReference type="SAM" id="SignalP"/>
    </source>
</evidence>
<dbReference type="OMA" id="LSFQMVK"/>
<evidence type="ECO:0000313" key="10">
    <source>
        <dbReference type="RefSeq" id="XP_034290807.1"/>
    </source>
</evidence>
<proteinExistence type="predicted"/>
<keyword evidence="7" id="KW-0732">Signal</keyword>
<keyword evidence="5" id="KW-1015">Disulfide bond</keyword>
<dbReference type="PROSITE" id="PS50835">
    <property type="entry name" value="IG_LIKE"/>
    <property type="match status" value="2"/>
</dbReference>
<dbReference type="GO" id="GO:0007155">
    <property type="term" value="P:cell adhesion"/>
    <property type="evidence" value="ECO:0007669"/>
    <property type="project" value="TreeGrafter"/>
</dbReference>
<protein>
    <submittedName>
        <fullName evidence="10 11">Sialic acid-binding Ig-like lectin 5 isoform X1</fullName>
    </submittedName>
</protein>
<dbReference type="SUPFAM" id="SSF48726">
    <property type="entry name" value="Immunoglobulin"/>
    <property type="match status" value="3"/>
</dbReference>
<evidence type="ECO:0000256" key="4">
    <source>
        <dbReference type="ARBA" id="ARBA00023136"/>
    </source>
</evidence>
<dbReference type="InterPro" id="IPR007110">
    <property type="entry name" value="Ig-like_dom"/>
</dbReference>
<dbReference type="AlphaFoldDB" id="A0A6P9D568"/>
<dbReference type="RefSeq" id="XP_034290807.1">
    <property type="nucleotide sequence ID" value="XM_034434916.1"/>
</dbReference>
<dbReference type="InterPro" id="IPR036179">
    <property type="entry name" value="Ig-like_dom_sf"/>
</dbReference>
<dbReference type="PANTHER" id="PTHR12035:SF125">
    <property type="entry name" value="SIALIC ACID-BINDING IG-LIKE LECTIN 5"/>
    <property type="match status" value="1"/>
</dbReference>
<dbReference type="RefSeq" id="XP_034290808.1">
    <property type="nucleotide sequence ID" value="XM_034434917.1"/>
</dbReference>
<organism evidence="9 10">
    <name type="scientific">Pantherophis guttatus</name>
    <name type="common">Corn snake</name>
    <name type="synonym">Elaphe guttata</name>
    <dbReference type="NCBI Taxonomy" id="94885"/>
    <lineage>
        <taxon>Eukaryota</taxon>
        <taxon>Metazoa</taxon>
        <taxon>Chordata</taxon>
        <taxon>Craniata</taxon>
        <taxon>Vertebrata</taxon>
        <taxon>Euteleostomi</taxon>
        <taxon>Lepidosauria</taxon>
        <taxon>Squamata</taxon>
        <taxon>Bifurcata</taxon>
        <taxon>Unidentata</taxon>
        <taxon>Episquamata</taxon>
        <taxon>Toxicofera</taxon>
        <taxon>Serpentes</taxon>
        <taxon>Colubroidea</taxon>
        <taxon>Colubridae</taxon>
        <taxon>Colubrinae</taxon>
        <taxon>Pantherophis</taxon>
    </lineage>
</organism>
<dbReference type="GeneID" id="117675872"/>
<keyword evidence="3 6" id="KW-1133">Transmembrane helix</keyword>
<dbReference type="InterPro" id="IPR013783">
    <property type="entry name" value="Ig-like_fold"/>
</dbReference>
<evidence type="ECO:0000256" key="3">
    <source>
        <dbReference type="ARBA" id="ARBA00022989"/>
    </source>
</evidence>
<dbReference type="PANTHER" id="PTHR12035">
    <property type="entry name" value="SIALIC ACID BINDING IMMUNOGLOBULIN-LIKE LECTIN"/>
    <property type="match status" value="1"/>
</dbReference>
<dbReference type="Pfam" id="PF08205">
    <property type="entry name" value="C2-set_2"/>
    <property type="match status" value="1"/>
</dbReference>
<gene>
    <name evidence="10 11" type="primary">LOC117675872</name>
</gene>
<evidence type="ECO:0000313" key="11">
    <source>
        <dbReference type="RefSeq" id="XP_034290808.1"/>
    </source>
</evidence>
<dbReference type="Proteomes" id="UP001652622">
    <property type="component" value="Unplaced"/>
</dbReference>
<evidence type="ECO:0000256" key="6">
    <source>
        <dbReference type="SAM" id="Phobius"/>
    </source>
</evidence>